<dbReference type="Gene3D" id="3.40.50.300">
    <property type="entry name" value="P-loop containing nucleotide triphosphate hydrolases"/>
    <property type="match status" value="2"/>
</dbReference>
<evidence type="ECO:0000256" key="9">
    <source>
        <dbReference type="ARBA" id="ARBA00048988"/>
    </source>
</evidence>
<dbReference type="EC" id="5.6.2.4" evidence="8"/>
<name>A0A562URE6_9ACTN</name>
<dbReference type="SUPFAM" id="SSF143011">
    <property type="entry name" value="RelE-like"/>
    <property type="match status" value="1"/>
</dbReference>
<keyword evidence="4 10" id="KW-0347">Helicase</keyword>
<evidence type="ECO:0000256" key="2">
    <source>
        <dbReference type="ARBA" id="ARBA00022741"/>
    </source>
</evidence>
<dbReference type="InterPro" id="IPR014017">
    <property type="entry name" value="DNA_helicase_UvrD-like_C"/>
</dbReference>
<keyword evidence="14" id="KW-1185">Reference proteome</keyword>
<dbReference type="GO" id="GO:0016887">
    <property type="term" value="F:ATP hydrolysis activity"/>
    <property type="evidence" value="ECO:0007669"/>
    <property type="project" value="RHEA"/>
</dbReference>
<accession>A0A562URE6</accession>
<dbReference type="GO" id="GO:0000725">
    <property type="term" value="P:recombinational repair"/>
    <property type="evidence" value="ECO:0007669"/>
    <property type="project" value="TreeGrafter"/>
</dbReference>
<keyword evidence="2 10" id="KW-0547">Nucleotide-binding</keyword>
<comment type="catalytic activity">
    <reaction evidence="9">
        <text>ATP + H2O = ADP + phosphate + H(+)</text>
        <dbReference type="Rhea" id="RHEA:13065"/>
        <dbReference type="ChEBI" id="CHEBI:15377"/>
        <dbReference type="ChEBI" id="CHEBI:15378"/>
        <dbReference type="ChEBI" id="CHEBI:30616"/>
        <dbReference type="ChEBI" id="CHEBI:43474"/>
        <dbReference type="ChEBI" id="CHEBI:456216"/>
        <dbReference type="EC" id="5.6.2.4"/>
    </reaction>
</comment>
<evidence type="ECO:0000256" key="10">
    <source>
        <dbReference type="PROSITE-ProRule" id="PRU00560"/>
    </source>
</evidence>
<evidence type="ECO:0000259" key="12">
    <source>
        <dbReference type="PROSITE" id="PS51198"/>
    </source>
</evidence>
<dbReference type="Proteomes" id="UP000321617">
    <property type="component" value="Unassembled WGS sequence"/>
</dbReference>
<comment type="similarity">
    <text evidence="1">Belongs to the helicase family. UvrD subfamily.</text>
</comment>
<dbReference type="InterPro" id="IPR035093">
    <property type="entry name" value="RelE/ParE_toxin_dom_sf"/>
</dbReference>
<dbReference type="InterPro" id="IPR014016">
    <property type="entry name" value="UvrD-like_ATP-bd"/>
</dbReference>
<keyword evidence="6" id="KW-0413">Isomerase</keyword>
<keyword evidence="3 10" id="KW-0378">Hydrolase</keyword>
<feature type="domain" description="UvrD-like helicase ATP-binding" evidence="12">
    <location>
        <begin position="247"/>
        <end position="522"/>
    </location>
</feature>
<dbReference type="GO" id="GO:0003677">
    <property type="term" value="F:DNA binding"/>
    <property type="evidence" value="ECO:0007669"/>
    <property type="project" value="UniProtKB-KW"/>
</dbReference>
<evidence type="ECO:0000256" key="3">
    <source>
        <dbReference type="ARBA" id="ARBA00022801"/>
    </source>
</evidence>
<dbReference type="InterPro" id="IPR000212">
    <property type="entry name" value="DNA_helicase_UvrD/REP"/>
</dbReference>
<evidence type="ECO:0000256" key="8">
    <source>
        <dbReference type="ARBA" id="ARBA00034808"/>
    </source>
</evidence>
<protein>
    <recommendedName>
        <fullName evidence="8">DNA 3'-5' helicase</fullName>
        <ecNumber evidence="8">5.6.2.4</ecNumber>
    </recommendedName>
</protein>
<dbReference type="PANTHER" id="PTHR11070:SF45">
    <property type="entry name" value="DNA 3'-5' HELICASE"/>
    <property type="match status" value="1"/>
</dbReference>
<evidence type="ECO:0000313" key="13">
    <source>
        <dbReference type="EMBL" id="TWJ08181.1"/>
    </source>
</evidence>
<keyword evidence="5 10" id="KW-0067">ATP-binding</keyword>
<organism evidence="13 14">
    <name type="scientific">Stackebrandtia albiflava</name>
    <dbReference type="NCBI Taxonomy" id="406432"/>
    <lineage>
        <taxon>Bacteria</taxon>
        <taxon>Bacillati</taxon>
        <taxon>Actinomycetota</taxon>
        <taxon>Actinomycetes</taxon>
        <taxon>Glycomycetales</taxon>
        <taxon>Glycomycetaceae</taxon>
        <taxon>Stackebrandtia</taxon>
    </lineage>
</organism>
<dbReference type="PANTHER" id="PTHR11070">
    <property type="entry name" value="UVRD / RECB / PCRA DNA HELICASE FAMILY MEMBER"/>
    <property type="match status" value="1"/>
</dbReference>
<evidence type="ECO:0000256" key="5">
    <source>
        <dbReference type="ARBA" id="ARBA00022840"/>
    </source>
</evidence>
<dbReference type="GO" id="GO:0005524">
    <property type="term" value="F:ATP binding"/>
    <property type="evidence" value="ECO:0007669"/>
    <property type="project" value="UniProtKB-UniRule"/>
</dbReference>
<dbReference type="InterPro" id="IPR027417">
    <property type="entry name" value="P-loop_NTPase"/>
</dbReference>
<dbReference type="Pfam" id="PF13361">
    <property type="entry name" value="UvrD_C"/>
    <property type="match status" value="2"/>
</dbReference>
<evidence type="ECO:0000256" key="4">
    <source>
        <dbReference type="ARBA" id="ARBA00022806"/>
    </source>
</evidence>
<dbReference type="AlphaFoldDB" id="A0A562URE6"/>
<gene>
    <name evidence="13" type="ORF">LX16_4402</name>
</gene>
<proteinExistence type="inferred from homology"/>
<evidence type="ECO:0000256" key="1">
    <source>
        <dbReference type="ARBA" id="ARBA00009922"/>
    </source>
</evidence>
<dbReference type="GO" id="GO:0043138">
    <property type="term" value="F:3'-5' DNA helicase activity"/>
    <property type="evidence" value="ECO:0007669"/>
    <property type="project" value="UniProtKB-EC"/>
</dbReference>
<reference evidence="13 14" key="1">
    <citation type="journal article" date="2013" name="Stand. Genomic Sci.">
        <title>Genomic Encyclopedia of Type Strains, Phase I: The one thousand microbial genomes (KMG-I) project.</title>
        <authorList>
            <person name="Kyrpides N.C."/>
            <person name="Woyke T."/>
            <person name="Eisen J.A."/>
            <person name="Garrity G."/>
            <person name="Lilburn T.G."/>
            <person name="Beck B.J."/>
            <person name="Whitman W.B."/>
            <person name="Hugenholtz P."/>
            <person name="Klenk H.P."/>
        </authorList>
    </citation>
    <scope>NUCLEOTIDE SEQUENCE [LARGE SCALE GENOMIC DNA]</scope>
    <source>
        <strain evidence="13 14">DSM 45044</strain>
    </source>
</reference>
<sequence>MTAPYPASLFIHPTALKQMNRMPHGLRVKCDKAIAHFERDRSHPGLQFKQLKSSPHYSIRIDQDYRGILQRTKGETFLLIAVSARQSVYDNLPEDVATDVNRVTGEFEVIPLDDVEKVAAAEPRADAAIAGTQVPPPLFDGFTDKELVDLGVAPVLMPSVREIRTETGLFRLVDVIPQHSANVLIELATGTSIDDVYEKITAPRVTTDVDVTDIDSAVERTIGTAVRSDDPAVKAMLEGDFEAWRLFLHPSQRALVESDHRGPVKVSGGPGTGKTVVALHRAARLARAAEPDDRILLTSYSANLAADLEDKLRGILPRELAGRVEVANVDKITRRIAFAGLRPAPQIADTQQQRDHWQTVLDAAGETEFDVPFCIDEWQHVVSAQMINAQHEYESAPRIGRIRRMSRAQRARYWQLLTAFKKRLQDEGQWTFEQVQLRAALSEEMRRMMEPARYQHVIVDEAQDLTAAHWRLLRALVEPGANDLFAVGDPHQRIFAQPVTLSSLGINVKGRSRRLEISYRSTRQILATATSVMAGSTVDDLDGGIDDLTRYRAIVSGTDPRFVATDSTDTELDAIVAQIKEWDHVDRTAIAVCAPYTHQAKRLAAQLSAAGIPTERLGKTPPTEPDAIHVATMARLKGLEYRCIVICGVNADQFPRGFATELADADPTAYQAAMQRERALLFVAATRARDALTFVWHGEPTEFLRSRLREGQRYRASRKGHPSSATGSRMDSPGDVCHGEP</sequence>
<evidence type="ECO:0000256" key="7">
    <source>
        <dbReference type="ARBA" id="ARBA00034617"/>
    </source>
</evidence>
<evidence type="ECO:0000313" key="14">
    <source>
        <dbReference type="Proteomes" id="UP000321617"/>
    </source>
</evidence>
<comment type="caution">
    <text evidence="13">The sequence shown here is derived from an EMBL/GenBank/DDBJ whole genome shotgun (WGS) entry which is preliminary data.</text>
</comment>
<dbReference type="Gene3D" id="3.30.2310.20">
    <property type="entry name" value="RelE-like"/>
    <property type="match status" value="1"/>
</dbReference>
<dbReference type="EMBL" id="VLLL01000008">
    <property type="protein sequence ID" value="TWJ08181.1"/>
    <property type="molecule type" value="Genomic_DNA"/>
</dbReference>
<dbReference type="InterPro" id="IPR013986">
    <property type="entry name" value="DExx_box_DNA_helicase_dom_sf"/>
</dbReference>
<dbReference type="PROSITE" id="PS51198">
    <property type="entry name" value="UVRD_HELICASE_ATP_BIND"/>
    <property type="match status" value="1"/>
</dbReference>
<dbReference type="Pfam" id="PF00580">
    <property type="entry name" value="UvrD-helicase"/>
    <property type="match status" value="1"/>
</dbReference>
<dbReference type="SUPFAM" id="SSF52540">
    <property type="entry name" value="P-loop containing nucleoside triphosphate hydrolases"/>
    <property type="match status" value="1"/>
</dbReference>
<feature type="region of interest" description="Disordered" evidence="11">
    <location>
        <begin position="711"/>
        <end position="741"/>
    </location>
</feature>
<dbReference type="Gene3D" id="1.10.10.160">
    <property type="match status" value="1"/>
</dbReference>
<feature type="binding site" evidence="10">
    <location>
        <begin position="268"/>
        <end position="275"/>
    </location>
    <ligand>
        <name>ATP</name>
        <dbReference type="ChEBI" id="CHEBI:30616"/>
    </ligand>
</feature>
<evidence type="ECO:0000256" key="11">
    <source>
        <dbReference type="SAM" id="MobiDB-lite"/>
    </source>
</evidence>
<evidence type="ECO:0000256" key="6">
    <source>
        <dbReference type="ARBA" id="ARBA00023235"/>
    </source>
</evidence>
<comment type="catalytic activity">
    <reaction evidence="7">
        <text>Couples ATP hydrolysis with the unwinding of duplex DNA by translocating in the 3'-5' direction.</text>
        <dbReference type="EC" id="5.6.2.4"/>
    </reaction>
</comment>